<evidence type="ECO:0000313" key="4">
    <source>
        <dbReference type="Proteomes" id="UP001642540"/>
    </source>
</evidence>
<keyword evidence="1" id="KW-0175">Coiled coil</keyword>
<comment type="caution">
    <text evidence="3">The sequence shown here is derived from an EMBL/GenBank/DDBJ whole genome shotgun (WGS) entry which is preliminary data.</text>
</comment>
<dbReference type="EMBL" id="CAXLJM020000036">
    <property type="protein sequence ID" value="CAL8105737.1"/>
    <property type="molecule type" value="Genomic_DNA"/>
</dbReference>
<evidence type="ECO:0000313" key="3">
    <source>
        <dbReference type="EMBL" id="CAL8105737.1"/>
    </source>
</evidence>
<name>A0ABP1QJL2_9HEXA</name>
<evidence type="ECO:0000256" key="1">
    <source>
        <dbReference type="SAM" id="Coils"/>
    </source>
</evidence>
<protein>
    <submittedName>
        <fullName evidence="3">Uncharacterized protein</fullName>
    </submittedName>
</protein>
<organism evidence="3 4">
    <name type="scientific">Orchesella dallaii</name>
    <dbReference type="NCBI Taxonomy" id="48710"/>
    <lineage>
        <taxon>Eukaryota</taxon>
        <taxon>Metazoa</taxon>
        <taxon>Ecdysozoa</taxon>
        <taxon>Arthropoda</taxon>
        <taxon>Hexapoda</taxon>
        <taxon>Collembola</taxon>
        <taxon>Entomobryomorpha</taxon>
        <taxon>Entomobryoidea</taxon>
        <taxon>Orchesellidae</taxon>
        <taxon>Orchesellinae</taxon>
        <taxon>Orchesella</taxon>
    </lineage>
</organism>
<proteinExistence type="predicted"/>
<reference evidence="3 4" key="1">
    <citation type="submission" date="2024-08" db="EMBL/GenBank/DDBJ databases">
        <authorList>
            <person name="Cucini C."/>
            <person name="Frati F."/>
        </authorList>
    </citation>
    <scope>NUCLEOTIDE SEQUENCE [LARGE SCALE GENOMIC DNA]</scope>
</reference>
<keyword evidence="4" id="KW-1185">Reference proteome</keyword>
<accession>A0ABP1QJL2</accession>
<gene>
    <name evidence="3" type="ORF">ODALV1_LOCUS12169</name>
</gene>
<evidence type="ECO:0000256" key="2">
    <source>
        <dbReference type="SAM" id="MobiDB-lite"/>
    </source>
</evidence>
<feature type="coiled-coil region" evidence="1">
    <location>
        <begin position="194"/>
        <end position="221"/>
    </location>
</feature>
<sequence length="403" mass="46131">MESRRRTGTDFARPRVGAQRNRGLRGRLFSPRGSSQVVVGRRRVPLQRTPHIPNASDFFRNVHEDDYEVINEVVEEVAEQSGMIGIQDVPEEELDRAGDQTTAREMVTRKRRRRRVVVPTGISSRPNLKKALVTANEFIKKAELDVREIYVHHICATKKRFGWNKIIEKAQTLLCTLAKASNVKGLSKRELSSFEKLEIVNERVKKLVSKFEEELESQRKALKLARVVGTRKRSCCMVCHESNKVVPVPTIITFADTLKLEVYVIGEVLEVLCKEVRGQIKIKGSFTIVENKMKNYLLSCEFGLGHETRLSWVPDCRLTNKIAEKQQHLHKSKDYDPKVVITLQVTLDELLSITKDLCRNLLTEGNVPVHSLASLKTVLLEKVAESFNIDDLRVHYLMPYHDK</sequence>
<dbReference type="Proteomes" id="UP001642540">
    <property type="component" value="Unassembled WGS sequence"/>
</dbReference>
<feature type="region of interest" description="Disordered" evidence="2">
    <location>
        <begin position="1"/>
        <end position="32"/>
    </location>
</feature>